<protein>
    <submittedName>
        <fullName evidence="7">Oligosaccharide flippase family protein</fullName>
    </submittedName>
</protein>
<feature type="transmembrane region" description="Helical" evidence="6">
    <location>
        <begin position="151"/>
        <end position="171"/>
    </location>
</feature>
<proteinExistence type="predicted"/>
<dbReference type="PANTHER" id="PTHR30250:SF11">
    <property type="entry name" value="O-ANTIGEN TRANSPORTER-RELATED"/>
    <property type="match status" value="1"/>
</dbReference>
<keyword evidence="2" id="KW-1003">Cell membrane</keyword>
<dbReference type="RefSeq" id="WP_346241566.1">
    <property type="nucleotide sequence ID" value="NZ_JAZHYP010000003.1"/>
</dbReference>
<evidence type="ECO:0000256" key="5">
    <source>
        <dbReference type="ARBA" id="ARBA00023136"/>
    </source>
</evidence>
<evidence type="ECO:0000256" key="1">
    <source>
        <dbReference type="ARBA" id="ARBA00004651"/>
    </source>
</evidence>
<accession>A0ABV0AD38</accession>
<feature type="transmembrane region" description="Helical" evidence="6">
    <location>
        <begin position="47"/>
        <end position="73"/>
    </location>
</feature>
<dbReference type="EMBL" id="JAZHYP010000003">
    <property type="protein sequence ID" value="MEN3323815.1"/>
    <property type="molecule type" value="Genomic_DNA"/>
</dbReference>
<feature type="transmembrane region" description="Helical" evidence="6">
    <location>
        <begin position="394"/>
        <end position="413"/>
    </location>
</feature>
<feature type="transmembrane region" description="Helical" evidence="6">
    <location>
        <begin position="20"/>
        <end position="41"/>
    </location>
</feature>
<dbReference type="Proteomes" id="UP001416393">
    <property type="component" value="Unassembled WGS sequence"/>
</dbReference>
<keyword evidence="3 6" id="KW-0812">Transmembrane</keyword>
<feature type="transmembrane region" description="Helical" evidence="6">
    <location>
        <begin position="366"/>
        <end position="388"/>
    </location>
</feature>
<reference evidence="7 8" key="1">
    <citation type="submission" date="2024-01" db="EMBL/GenBank/DDBJ databases">
        <title>Mariniflexile litorale sp. nov., isolated from the shallow sediments of the Sea of Japan.</title>
        <authorList>
            <person name="Romanenko L."/>
            <person name="Bystritskaya E."/>
            <person name="Isaeva M."/>
        </authorList>
    </citation>
    <scope>NUCLEOTIDE SEQUENCE [LARGE SCALE GENOMIC DNA]</scope>
    <source>
        <strain evidence="7 8">KCTC 32427</strain>
    </source>
</reference>
<dbReference type="InterPro" id="IPR002797">
    <property type="entry name" value="Polysacc_synth"/>
</dbReference>
<evidence type="ECO:0000313" key="8">
    <source>
        <dbReference type="Proteomes" id="UP001416393"/>
    </source>
</evidence>
<evidence type="ECO:0000256" key="2">
    <source>
        <dbReference type="ARBA" id="ARBA00022475"/>
    </source>
</evidence>
<feature type="transmembrane region" description="Helical" evidence="6">
    <location>
        <begin position="94"/>
        <end position="118"/>
    </location>
</feature>
<feature type="transmembrane region" description="Helical" evidence="6">
    <location>
        <begin position="298"/>
        <end position="317"/>
    </location>
</feature>
<name>A0ABV0AD38_9FLAO</name>
<comment type="caution">
    <text evidence="7">The sequence shown here is derived from an EMBL/GenBank/DDBJ whole genome shotgun (WGS) entry which is preliminary data.</text>
</comment>
<evidence type="ECO:0000256" key="6">
    <source>
        <dbReference type="SAM" id="Phobius"/>
    </source>
</evidence>
<dbReference type="PANTHER" id="PTHR30250">
    <property type="entry name" value="PST FAMILY PREDICTED COLANIC ACID TRANSPORTER"/>
    <property type="match status" value="1"/>
</dbReference>
<feature type="transmembrane region" description="Helical" evidence="6">
    <location>
        <begin position="177"/>
        <end position="200"/>
    </location>
</feature>
<keyword evidence="4 6" id="KW-1133">Transmembrane helix</keyword>
<sequence>MLNKIKSYLKSNKLKDFIIYGFGQVINIASPLLITPYLIYVCGIENLGVIAIGQSFAYILNVIIDYSSYILGVKNISLNRDDNSSLEHIFTTNYYSKVVLLTFVYLFILLLIIFIPYFNNNALVLLYSSSIIIAQFINPTWFFQGVENFKWISFMNILSKVIFIACIFIFVREKSDFILANLFLGLGAIIANSIGLLKIINKYNFSLKRLDIAAVKELLKKDLSFTISQLFFSIRNYSSVILISYFSGNYIAGQFKVIEQIVNLFRTYLQMFFKFSYSFVCFEIDKNLKRGLGIWKKINLLNLFFVFLLLVLTYLFSKEVLTFFKVDKDIFIQLQNYLQIALILPLLIGVSLAIEQLLFSLNKNKVYIKSTIFITILNVVGIAVFCAFYNLKEVFLFLLFIESLLIFIYSIILKPTFKKI</sequence>
<gene>
    <name evidence="7" type="ORF">VP395_08760</name>
</gene>
<evidence type="ECO:0000313" key="7">
    <source>
        <dbReference type="EMBL" id="MEN3323815.1"/>
    </source>
</evidence>
<comment type="subcellular location">
    <subcellularLocation>
        <location evidence="1">Cell membrane</location>
        <topology evidence="1">Multi-pass membrane protein</topology>
    </subcellularLocation>
</comment>
<dbReference type="InterPro" id="IPR050833">
    <property type="entry name" value="Poly_Biosynth_Transport"/>
</dbReference>
<dbReference type="Pfam" id="PF01943">
    <property type="entry name" value="Polysacc_synt"/>
    <property type="match status" value="1"/>
</dbReference>
<feature type="transmembrane region" description="Helical" evidence="6">
    <location>
        <begin position="337"/>
        <end position="354"/>
    </location>
</feature>
<keyword evidence="8" id="KW-1185">Reference proteome</keyword>
<evidence type="ECO:0000256" key="4">
    <source>
        <dbReference type="ARBA" id="ARBA00022989"/>
    </source>
</evidence>
<keyword evidence="5 6" id="KW-0472">Membrane</keyword>
<organism evidence="7 8">
    <name type="scientific">Mariniflexile soesokkakense</name>
    <dbReference type="NCBI Taxonomy" id="1343160"/>
    <lineage>
        <taxon>Bacteria</taxon>
        <taxon>Pseudomonadati</taxon>
        <taxon>Bacteroidota</taxon>
        <taxon>Flavobacteriia</taxon>
        <taxon>Flavobacteriales</taxon>
        <taxon>Flavobacteriaceae</taxon>
        <taxon>Mariniflexile</taxon>
    </lineage>
</organism>
<evidence type="ECO:0000256" key="3">
    <source>
        <dbReference type="ARBA" id="ARBA00022692"/>
    </source>
</evidence>